<organism evidence="1 2">
    <name type="scientific">Penicillium freii</name>
    <dbReference type="NCBI Taxonomy" id="48697"/>
    <lineage>
        <taxon>Eukaryota</taxon>
        <taxon>Fungi</taxon>
        <taxon>Dikarya</taxon>
        <taxon>Ascomycota</taxon>
        <taxon>Pezizomycotina</taxon>
        <taxon>Eurotiomycetes</taxon>
        <taxon>Eurotiomycetidae</taxon>
        <taxon>Eurotiales</taxon>
        <taxon>Aspergillaceae</taxon>
        <taxon>Penicillium</taxon>
    </lineage>
</organism>
<reference evidence="1 2" key="1">
    <citation type="submission" date="2015-10" db="EMBL/GenBank/DDBJ databases">
        <title>Genome sequencing of Penicillium freii.</title>
        <authorList>
            <person name="Nguyen H.D."/>
            <person name="Visagie C.M."/>
            <person name="Seifert K.A."/>
        </authorList>
    </citation>
    <scope>NUCLEOTIDE SEQUENCE [LARGE SCALE GENOMIC DNA]</scope>
    <source>
        <strain evidence="1 2">DAOM 242723</strain>
    </source>
</reference>
<name>A0A101MSS1_PENFR</name>
<dbReference type="Proteomes" id="UP000055045">
    <property type="component" value="Unassembled WGS sequence"/>
</dbReference>
<gene>
    <name evidence="1" type="ORF">ACN42_g1047</name>
</gene>
<accession>A0A101MSS1</accession>
<proteinExistence type="predicted"/>
<protein>
    <submittedName>
        <fullName evidence="1">Uncharacterized protein</fullName>
    </submittedName>
</protein>
<evidence type="ECO:0000313" key="1">
    <source>
        <dbReference type="EMBL" id="KUM66043.1"/>
    </source>
</evidence>
<dbReference type="EMBL" id="LLXE01000015">
    <property type="protein sequence ID" value="KUM66043.1"/>
    <property type="molecule type" value="Genomic_DNA"/>
</dbReference>
<dbReference type="AlphaFoldDB" id="A0A101MSS1"/>
<sequence length="67" mass="7813">MKLILRGIEERLPPRNSSAVLMQLRAFYGVSRDSLKHPRLVKQEVVVLHSHRHLSMKERTFLIPPPC</sequence>
<comment type="caution">
    <text evidence="1">The sequence shown here is derived from an EMBL/GenBank/DDBJ whole genome shotgun (WGS) entry which is preliminary data.</text>
</comment>
<evidence type="ECO:0000313" key="2">
    <source>
        <dbReference type="Proteomes" id="UP000055045"/>
    </source>
</evidence>
<keyword evidence="2" id="KW-1185">Reference proteome</keyword>